<reference evidence="1" key="1">
    <citation type="submission" date="2016-06" db="EMBL/GenBank/DDBJ databases">
        <authorList>
            <person name="Berg J.A."/>
            <person name="Hyde J.R."/>
            <person name="Breakwell D.P."/>
            <person name="Hope S."/>
            <person name="Grose J.H."/>
        </authorList>
    </citation>
    <scope>NUCLEOTIDE SEQUENCE [LARGE SCALE GENOMIC DNA]</scope>
</reference>
<proteinExistence type="predicted"/>
<dbReference type="KEGG" id="vg:29057081"/>
<keyword evidence="2" id="KW-1185">Reference proteome</keyword>
<evidence type="ECO:0000313" key="2">
    <source>
        <dbReference type="Proteomes" id="UP000202181"/>
    </source>
</evidence>
<dbReference type="EMBL" id="KX397364">
    <property type="protein sequence ID" value="ANZ48144.1"/>
    <property type="molecule type" value="Genomic_DNA"/>
</dbReference>
<accession>A0A1B2IA94</accession>
<organism evidence="1 2">
    <name type="scientific">Erwinia phage vB_EamM_Asesino</name>
    <dbReference type="NCBI Taxonomy" id="1883370"/>
    <lineage>
        <taxon>Viruses</taxon>
        <taxon>Duplodnaviria</taxon>
        <taxon>Heunggongvirae</taxon>
        <taxon>Uroviricota</taxon>
        <taxon>Caudoviricetes</taxon>
        <taxon>Chimalliviridae</taxon>
        <taxon>Erskinevirus</taxon>
        <taxon>Erskinevirus asesino</taxon>
    </lineage>
</organism>
<protein>
    <submittedName>
        <fullName evidence="1">Uncharacterized protein</fullName>
    </submittedName>
</protein>
<name>A0A1B2IA94_9CAUD</name>
<dbReference type="Proteomes" id="UP000202181">
    <property type="component" value="Segment"/>
</dbReference>
<evidence type="ECO:0000313" key="1">
    <source>
        <dbReference type="EMBL" id="ANZ48144.1"/>
    </source>
</evidence>
<dbReference type="RefSeq" id="YP_009290749.1">
    <property type="nucleotide sequence ID" value="NC_031107.2"/>
</dbReference>
<sequence length="175" mass="20908">MFLKRIKALFKKEKTTDFSPIDQAIKDFIQTGATWDDIQQLARHMNFGSVFDMWLYVEDPNLRSELRVRVDPDTRKRIEDYWHQEIFGKQPVTLIVSNTRTQFDNLEMLTRWLWDSTLSRYPMQKIRFGVEHVSRRPNRVSLKIIRPETSDTVDVAFIEGLTRPQVKRLMESYPI</sequence>
<dbReference type="GeneID" id="29057081"/>
<gene>
    <name evidence="1" type="ORF">ASESINO_131</name>
</gene>